<dbReference type="InterPro" id="IPR050397">
    <property type="entry name" value="Env_Response_Regulators"/>
</dbReference>
<feature type="domain" description="Cyclic nucleotide-binding" evidence="4">
    <location>
        <begin position="30"/>
        <end position="133"/>
    </location>
</feature>
<reference evidence="6 7" key="1">
    <citation type="submission" date="2024-09" db="EMBL/GenBank/DDBJ databases">
        <authorList>
            <person name="Sun Q."/>
            <person name="Mori K."/>
        </authorList>
    </citation>
    <scope>NUCLEOTIDE SEQUENCE [LARGE SCALE GENOMIC DNA]</scope>
    <source>
        <strain evidence="6 7">JCM 13503</strain>
    </source>
</reference>
<keyword evidence="1" id="KW-0805">Transcription regulation</keyword>
<dbReference type="InterPro" id="IPR018490">
    <property type="entry name" value="cNMP-bd_dom_sf"/>
</dbReference>
<sequence length="253" mass="27504">MDSVKSLLEMLGAKSPVTGAGPWVVAASGLGTLLTEADIQVLSRVCSVRTYRKGDRIYRCGDAADELFVLLDGHVKISAPTRLRGERIVAVCGPDDFFGEAFLTGAVTRVSDAISLTEGALVCPISRANFLEVARQAPSVVLAFTTTLAGHAQALQARLEVLRLPAPARLARTLLNLAERLGQDSENGWRDLHVNLKHEELADIANVSRVTVTEHLSAWRSQALVLGTRGHYSVHMADLEMWAEQLEVEAVRW</sequence>
<evidence type="ECO:0000313" key="6">
    <source>
        <dbReference type="EMBL" id="MFB9992656.1"/>
    </source>
</evidence>
<dbReference type="CDD" id="cd00092">
    <property type="entry name" value="HTH_CRP"/>
    <property type="match status" value="1"/>
</dbReference>
<dbReference type="Proteomes" id="UP001589733">
    <property type="component" value="Unassembled WGS sequence"/>
</dbReference>
<dbReference type="CDD" id="cd00038">
    <property type="entry name" value="CAP_ED"/>
    <property type="match status" value="1"/>
</dbReference>
<comment type="caution">
    <text evidence="6">The sequence shown here is derived from an EMBL/GenBank/DDBJ whole genome shotgun (WGS) entry which is preliminary data.</text>
</comment>
<keyword evidence="2" id="KW-0238">DNA-binding</keyword>
<dbReference type="InterPro" id="IPR014710">
    <property type="entry name" value="RmlC-like_jellyroll"/>
</dbReference>
<dbReference type="SMART" id="SM00419">
    <property type="entry name" value="HTH_CRP"/>
    <property type="match status" value="1"/>
</dbReference>
<dbReference type="RefSeq" id="WP_380009982.1">
    <property type="nucleotide sequence ID" value="NZ_JBHLYR010000033.1"/>
</dbReference>
<dbReference type="Pfam" id="PF00027">
    <property type="entry name" value="cNMP_binding"/>
    <property type="match status" value="1"/>
</dbReference>
<name>A0ABV6AYS6_9DEIO</name>
<dbReference type="PANTHER" id="PTHR24567">
    <property type="entry name" value="CRP FAMILY TRANSCRIPTIONAL REGULATORY PROTEIN"/>
    <property type="match status" value="1"/>
</dbReference>
<dbReference type="SMART" id="SM00100">
    <property type="entry name" value="cNMP"/>
    <property type="match status" value="1"/>
</dbReference>
<accession>A0ABV6AYS6</accession>
<evidence type="ECO:0000313" key="7">
    <source>
        <dbReference type="Proteomes" id="UP001589733"/>
    </source>
</evidence>
<dbReference type="InterPro" id="IPR036390">
    <property type="entry name" value="WH_DNA-bd_sf"/>
</dbReference>
<dbReference type="InterPro" id="IPR000595">
    <property type="entry name" value="cNMP-bd_dom"/>
</dbReference>
<evidence type="ECO:0000259" key="5">
    <source>
        <dbReference type="PROSITE" id="PS51063"/>
    </source>
</evidence>
<organism evidence="6 7">
    <name type="scientific">Deinococcus oregonensis</name>
    <dbReference type="NCBI Taxonomy" id="1805970"/>
    <lineage>
        <taxon>Bacteria</taxon>
        <taxon>Thermotogati</taxon>
        <taxon>Deinococcota</taxon>
        <taxon>Deinococci</taxon>
        <taxon>Deinococcales</taxon>
        <taxon>Deinococcaceae</taxon>
        <taxon>Deinococcus</taxon>
    </lineage>
</organism>
<gene>
    <name evidence="6" type="ORF">ACFFLM_11825</name>
</gene>
<dbReference type="PANTHER" id="PTHR24567:SF74">
    <property type="entry name" value="HTH-TYPE TRANSCRIPTIONAL REGULATOR ARCR"/>
    <property type="match status" value="1"/>
</dbReference>
<dbReference type="SUPFAM" id="SSF51206">
    <property type="entry name" value="cAMP-binding domain-like"/>
    <property type="match status" value="1"/>
</dbReference>
<evidence type="ECO:0000259" key="4">
    <source>
        <dbReference type="PROSITE" id="PS50042"/>
    </source>
</evidence>
<protein>
    <submittedName>
        <fullName evidence="6">Crp/Fnr family transcriptional regulator</fullName>
    </submittedName>
</protein>
<dbReference type="PROSITE" id="PS50042">
    <property type="entry name" value="CNMP_BINDING_3"/>
    <property type="match status" value="1"/>
</dbReference>
<dbReference type="EMBL" id="JBHLYR010000033">
    <property type="protein sequence ID" value="MFB9992656.1"/>
    <property type="molecule type" value="Genomic_DNA"/>
</dbReference>
<keyword evidence="7" id="KW-1185">Reference proteome</keyword>
<dbReference type="InterPro" id="IPR012318">
    <property type="entry name" value="HTH_CRP"/>
</dbReference>
<dbReference type="PROSITE" id="PS51063">
    <property type="entry name" value="HTH_CRP_2"/>
    <property type="match status" value="1"/>
</dbReference>
<proteinExistence type="predicted"/>
<evidence type="ECO:0000256" key="2">
    <source>
        <dbReference type="ARBA" id="ARBA00023125"/>
    </source>
</evidence>
<evidence type="ECO:0000256" key="3">
    <source>
        <dbReference type="ARBA" id="ARBA00023163"/>
    </source>
</evidence>
<evidence type="ECO:0000256" key="1">
    <source>
        <dbReference type="ARBA" id="ARBA00023015"/>
    </source>
</evidence>
<dbReference type="Pfam" id="PF13545">
    <property type="entry name" value="HTH_Crp_2"/>
    <property type="match status" value="1"/>
</dbReference>
<dbReference type="SUPFAM" id="SSF46785">
    <property type="entry name" value="Winged helix' DNA-binding domain"/>
    <property type="match status" value="1"/>
</dbReference>
<feature type="domain" description="HTH crp-type" evidence="5">
    <location>
        <begin position="164"/>
        <end position="238"/>
    </location>
</feature>
<keyword evidence="3" id="KW-0804">Transcription</keyword>
<dbReference type="Gene3D" id="2.60.120.10">
    <property type="entry name" value="Jelly Rolls"/>
    <property type="match status" value="1"/>
</dbReference>